<dbReference type="InterPro" id="IPR001041">
    <property type="entry name" value="2Fe-2S_ferredoxin-type"/>
</dbReference>
<evidence type="ECO:0000259" key="8">
    <source>
        <dbReference type="PROSITE" id="PS51085"/>
    </source>
</evidence>
<evidence type="ECO:0000256" key="6">
    <source>
        <dbReference type="ARBA" id="ARBA00034078"/>
    </source>
</evidence>
<feature type="compositionally biased region" description="Pro residues" evidence="7">
    <location>
        <begin position="1"/>
        <end position="10"/>
    </location>
</feature>
<feature type="region of interest" description="Disordered" evidence="7">
    <location>
        <begin position="1"/>
        <end position="46"/>
    </location>
</feature>
<evidence type="ECO:0000313" key="9">
    <source>
        <dbReference type="EMBL" id="GMI26557.1"/>
    </source>
</evidence>
<keyword evidence="2" id="KW-0001">2Fe-2S</keyword>
<evidence type="ECO:0000256" key="3">
    <source>
        <dbReference type="ARBA" id="ARBA00022723"/>
    </source>
</evidence>
<organism evidence="9 10">
    <name type="scientific">Tetraparma gracilis</name>
    <dbReference type="NCBI Taxonomy" id="2962635"/>
    <lineage>
        <taxon>Eukaryota</taxon>
        <taxon>Sar</taxon>
        <taxon>Stramenopiles</taxon>
        <taxon>Ochrophyta</taxon>
        <taxon>Bolidophyceae</taxon>
        <taxon>Parmales</taxon>
        <taxon>Triparmaceae</taxon>
        <taxon>Tetraparma</taxon>
    </lineage>
</organism>
<dbReference type="PANTHER" id="PTHR23426">
    <property type="entry name" value="FERREDOXIN/ADRENODOXIN"/>
    <property type="match status" value="1"/>
</dbReference>
<evidence type="ECO:0000313" key="10">
    <source>
        <dbReference type="Proteomes" id="UP001165060"/>
    </source>
</evidence>
<evidence type="ECO:0000256" key="4">
    <source>
        <dbReference type="ARBA" id="ARBA00023004"/>
    </source>
</evidence>
<reference evidence="9 10" key="1">
    <citation type="journal article" date="2023" name="Commun. Biol.">
        <title>Genome analysis of Parmales, the sister group of diatoms, reveals the evolutionary specialization of diatoms from phago-mixotrophs to photoautotrophs.</title>
        <authorList>
            <person name="Ban H."/>
            <person name="Sato S."/>
            <person name="Yoshikawa S."/>
            <person name="Yamada K."/>
            <person name="Nakamura Y."/>
            <person name="Ichinomiya M."/>
            <person name="Sato N."/>
            <person name="Blanc-Mathieu R."/>
            <person name="Endo H."/>
            <person name="Kuwata A."/>
            <person name="Ogata H."/>
        </authorList>
    </citation>
    <scope>NUCLEOTIDE SEQUENCE [LARGE SCALE GENOMIC DNA]</scope>
</reference>
<keyword evidence="3" id="KW-0479">Metal-binding</keyword>
<name>A0ABQ6MIK7_9STRA</name>
<keyword evidence="10" id="KW-1185">Reference proteome</keyword>
<dbReference type="PROSITE" id="PS51085">
    <property type="entry name" value="2FE2S_FER_2"/>
    <property type="match status" value="1"/>
</dbReference>
<protein>
    <recommendedName>
        <fullName evidence="8">2Fe-2S ferredoxin-type domain-containing protein</fullName>
    </recommendedName>
</protein>
<dbReference type="PANTHER" id="PTHR23426:SF65">
    <property type="entry name" value="FERREDOXIN-2, MITOCHONDRIAL"/>
    <property type="match status" value="1"/>
</dbReference>
<comment type="caution">
    <text evidence="9">The sequence shown here is derived from an EMBL/GenBank/DDBJ whole genome shotgun (WGS) entry which is preliminary data.</text>
</comment>
<proteinExistence type="inferred from homology"/>
<gene>
    <name evidence="9" type="ORF">TeGR_g4936</name>
</gene>
<evidence type="ECO:0000256" key="2">
    <source>
        <dbReference type="ARBA" id="ARBA00022714"/>
    </source>
</evidence>
<dbReference type="InterPro" id="IPR036010">
    <property type="entry name" value="2Fe-2S_ferredoxin-like_sf"/>
</dbReference>
<keyword evidence="4" id="KW-0408">Iron</keyword>
<dbReference type="EMBL" id="BRYB01002854">
    <property type="protein sequence ID" value="GMI26557.1"/>
    <property type="molecule type" value="Genomic_DNA"/>
</dbReference>
<feature type="compositionally biased region" description="Pro residues" evidence="7">
    <location>
        <begin position="36"/>
        <end position="45"/>
    </location>
</feature>
<keyword evidence="5" id="KW-0411">Iron-sulfur</keyword>
<comment type="similarity">
    <text evidence="1">Belongs to the adrenodoxin/putidaredoxin family.</text>
</comment>
<accession>A0ABQ6MIK7</accession>
<dbReference type="SUPFAM" id="SSF54292">
    <property type="entry name" value="2Fe-2S ferredoxin-like"/>
    <property type="match status" value="1"/>
</dbReference>
<dbReference type="CDD" id="cd00207">
    <property type="entry name" value="fer2"/>
    <property type="match status" value="1"/>
</dbReference>
<evidence type="ECO:0000256" key="7">
    <source>
        <dbReference type="SAM" id="MobiDB-lite"/>
    </source>
</evidence>
<evidence type="ECO:0000256" key="1">
    <source>
        <dbReference type="ARBA" id="ARBA00010914"/>
    </source>
</evidence>
<dbReference type="InterPro" id="IPR012675">
    <property type="entry name" value="Beta-grasp_dom_sf"/>
</dbReference>
<sequence length="220" mass="23371">MAPLLAPFPPSIEASIPQLRGQLRPPRRSFSESFSGPPPAPPLPPEIAAHFSSLSIPPSEHAFLYSTLKQGGVSSPSAIASFPPAGLQQMLSARPPPSDAPPVDIHIVVPHHSSRFSLSAAPSSTILDAAASSPVLRELIAGSCGGNMSCSTCHVLLRDARQYERSLDACEPPHVLEEAELDMLELAAGYEEGVSRLGCQVRCSEGLQVELPEEVVDLWQ</sequence>
<dbReference type="Gene3D" id="3.10.20.30">
    <property type="match status" value="1"/>
</dbReference>
<dbReference type="Proteomes" id="UP001165060">
    <property type="component" value="Unassembled WGS sequence"/>
</dbReference>
<comment type="cofactor">
    <cofactor evidence="6">
        <name>[2Fe-2S] cluster</name>
        <dbReference type="ChEBI" id="CHEBI:190135"/>
    </cofactor>
</comment>
<dbReference type="InterPro" id="IPR001055">
    <property type="entry name" value="Adrenodoxin-like"/>
</dbReference>
<evidence type="ECO:0000256" key="5">
    <source>
        <dbReference type="ARBA" id="ARBA00023014"/>
    </source>
</evidence>
<feature type="domain" description="2Fe-2S ferredoxin-type" evidence="8">
    <location>
        <begin position="103"/>
        <end position="215"/>
    </location>
</feature>